<gene>
    <name evidence="2" type="ORF">F2Q69_00014961</name>
</gene>
<organism evidence="2 3">
    <name type="scientific">Brassica cretica</name>
    <name type="common">Mustard</name>
    <dbReference type="NCBI Taxonomy" id="69181"/>
    <lineage>
        <taxon>Eukaryota</taxon>
        <taxon>Viridiplantae</taxon>
        <taxon>Streptophyta</taxon>
        <taxon>Embryophyta</taxon>
        <taxon>Tracheophyta</taxon>
        <taxon>Spermatophyta</taxon>
        <taxon>Magnoliopsida</taxon>
        <taxon>eudicotyledons</taxon>
        <taxon>Gunneridae</taxon>
        <taxon>Pentapetalae</taxon>
        <taxon>rosids</taxon>
        <taxon>malvids</taxon>
        <taxon>Brassicales</taxon>
        <taxon>Brassicaceae</taxon>
        <taxon>Brassiceae</taxon>
        <taxon>Brassica</taxon>
    </lineage>
</organism>
<feature type="region of interest" description="Disordered" evidence="1">
    <location>
        <begin position="1"/>
        <end position="48"/>
    </location>
</feature>
<sequence>MTATLGDEEGDSQSSPTEGRAGEEVNIRSKVRSPWTKPLPTESPGSSEVVDGVVSITIPDEILSDPDPLWRCYAVGYFIGDAPHVGTIHATKGVARHASFVSFGFSGFSILKQKLQSFVERCD</sequence>
<accession>A0A8S9R5T2</accession>
<comment type="caution">
    <text evidence="2">The sequence shown here is derived from an EMBL/GenBank/DDBJ whole genome shotgun (WGS) entry which is preliminary data.</text>
</comment>
<protein>
    <submittedName>
        <fullName evidence="2">Uncharacterized protein</fullName>
    </submittedName>
</protein>
<dbReference type="EMBL" id="QGKX02000996">
    <property type="protein sequence ID" value="KAF3557031.1"/>
    <property type="molecule type" value="Genomic_DNA"/>
</dbReference>
<evidence type="ECO:0000313" key="2">
    <source>
        <dbReference type="EMBL" id="KAF3557031.1"/>
    </source>
</evidence>
<feature type="compositionally biased region" description="Acidic residues" evidence="1">
    <location>
        <begin position="1"/>
        <end position="11"/>
    </location>
</feature>
<evidence type="ECO:0000256" key="1">
    <source>
        <dbReference type="SAM" id="MobiDB-lite"/>
    </source>
</evidence>
<reference evidence="2" key="1">
    <citation type="submission" date="2019-12" db="EMBL/GenBank/DDBJ databases">
        <title>Genome sequencing and annotation of Brassica cretica.</title>
        <authorList>
            <person name="Studholme D.J."/>
            <person name="Sarris P."/>
        </authorList>
    </citation>
    <scope>NUCLEOTIDE SEQUENCE</scope>
    <source>
        <strain evidence="2">PFS-109/04</strain>
        <tissue evidence="2">Leaf</tissue>
    </source>
</reference>
<dbReference type="Proteomes" id="UP000712600">
    <property type="component" value="Unassembled WGS sequence"/>
</dbReference>
<proteinExistence type="predicted"/>
<dbReference type="AlphaFoldDB" id="A0A8S9R5T2"/>
<name>A0A8S9R5T2_BRACR</name>
<evidence type="ECO:0000313" key="3">
    <source>
        <dbReference type="Proteomes" id="UP000712600"/>
    </source>
</evidence>